<organism evidence="2 3">
    <name type="scientific">Coemansia biformis</name>
    <dbReference type="NCBI Taxonomy" id="1286918"/>
    <lineage>
        <taxon>Eukaryota</taxon>
        <taxon>Fungi</taxon>
        <taxon>Fungi incertae sedis</taxon>
        <taxon>Zoopagomycota</taxon>
        <taxon>Kickxellomycotina</taxon>
        <taxon>Kickxellomycetes</taxon>
        <taxon>Kickxellales</taxon>
        <taxon>Kickxellaceae</taxon>
        <taxon>Coemansia</taxon>
    </lineage>
</organism>
<proteinExistence type="predicted"/>
<evidence type="ECO:0000313" key="2">
    <source>
        <dbReference type="EMBL" id="KAJ1728974.1"/>
    </source>
</evidence>
<feature type="region of interest" description="Disordered" evidence="1">
    <location>
        <begin position="148"/>
        <end position="235"/>
    </location>
</feature>
<evidence type="ECO:0000313" key="3">
    <source>
        <dbReference type="Proteomes" id="UP001143981"/>
    </source>
</evidence>
<dbReference type="OrthoDB" id="5594817at2759"/>
<protein>
    <submittedName>
        <fullName evidence="2">Uncharacterized protein</fullName>
    </submittedName>
</protein>
<name>A0A9W7YC84_9FUNG</name>
<evidence type="ECO:0000256" key="1">
    <source>
        <dbReference type="SAM" id="MobiDB-lite"/>
    </source>
</evidence>
<comment type="caution">
    <text evidence="2">The sequence shown here is derived from an EMBL/GenBank/DDBJ whole genome shotgun (WGS) entry which is preliminary data.</text>
</comment>
<accession>A0A9W7YC84</accession>
<dbReference type="EMBL" id="JANBOI010000702">
    <property type="protein sequence ID" value="KAJ1728974.1"/>
    <property type="molecule type" value="Genomic_DNA"/>
</dbReference>
<feature type="compositionally biased region" description="Basic residues" evidence="1">
    <location>
        <begin position="225"/>
        <end position="235"/>
    </location>
</feature>
<feature type="compositionally biased region" description="Polar residues" evidence="1">
    <location>
        <begin position="182"/>
        <end position="196"/>
    </location>
</feature>
<reference evidence="2" key="1">
    <citation type="submission" date="2022-07" db="EMBL/GenBank/DDBJ databases">
        <title>Phylogenomic reconstructions and comparative analyses of Kickxellomycotina fungi.</title>
        <authorList>
            <person name="Reynolds N.K."/>
            <person name="Stajich J.E."/>
            <person name="Barry K."/>
            <person name="Grigoriev I.V."/>
            <person name="Crous P."/>
            <person name="Smith M.E."/>
        </authorList>
    </citation>
    <scope>NUCLEOTIDE SEQUENCE</scope>
    <source>
        <strain evidence="2">BCRC 34381</strain>
    </source>
</reference>
<feature type="compositionally biased region" description="Low complexity" evidence="1">
    <location>
        <begin position="148"/>
        <end position="157"/>
    </location>
</feature>
<keyword evidence="3" id="KW-1185">Reference proteome</keyword>
<dbReference type="Proteomes" id="UP001143981">
    <property type="component" value="Unassembled WGS sequence"/>
</dbReference>
<sequence>MEAFKMARTLKEGLAQLKARADPHARSLVSPRRALRTVSAASSMPRTLSAQRCYLDMPHYGSFSSDSSDGPGGSSAAGLLQTRPMPLHASLSCPQRARDGRPSAALHIPAPRFELAEPRGALGDASATLFDRHEVAEAAETMILFMRSESSSQNEPSSPQPTPQPQLRNTADPLPPTAAADGNTTTSESIHISDSDCTGHLSPPPQPPGAKRAHTNTDAADRYARPRRRTARPEE</sequence>
<dbReference type="AlphaFoldDB" id="A0A9W7YC84"/>
<gene>
    <name evidence="2" type="ORF">LPJ61_003751</name>
</gene>